<reference evidence="8" key="1">
    <citation type="submission" date="2016-10" db="EMBL/GenBank/DDBJ databases">
        <authorList>
            <person name="Varghese N."/>
            <person name="Submissions S."/>
        </authorList>
    </citation>
    <scope>NUCLEOTIDE SEQUENCE [LARGE SCALE GENOMIC DNA]</scope>
    <source>
        <strain evidence="8">JCM 21621</strain>
    </source>
</reference>
<dbReference type="PROSITE" id="PS00409">
    <property type="entry name" value="PROKAR_NTER_METHYL"/>
    <property type="match status" value="1"/>
</dbReference>
<dbReference type="PANTHER" id="PTHR39583:SF2">
    <property type="entry name" value="TYPE II SECRETION SYSTEM PROTEIN J"/>
    <property type="match status" value="1"/>
</dbReference>
<evidence type="ECO:0000256" key="3">
    <source>
        <dbReference type="ARBA" id="ARBA00022692"/>
    </source>
</evidence>
<keyword evidence="5 6" id="KW-0472">Membrane</keyword>
<dbReference type="Pfam" id="PF07963">
    <property type="entry name" value="N_methyl"/>
    <property type="match status" value="1"/>
</dbReference>
<protein>
    <submittedName>
        <fullName evidence="7">General secretion pathway protein I</fullName>
    </submittedName>
</protein>
<accession>A0A1G9YG50</accession>
<keyword evidence="4 6" id="KW-1133">Transmembrane helix</keyword>
<dbReference type="OrthoDB" id="7033511at2"/>
<feature type="transmembrane region" description="Helical" evidence="6">
    <location>
        <begin position="12"/>
        <end position="32"/>
    </location>
</feature>
<keyword evidence="8" id="KW-1185">Reference proteome</keyword>
<evidence type="ECO:0000256" key="1">
    <source>
        <dbReference type="ARBA" id="ARBA00004167"/>
    </source>
</evidence>
<evidence type="ECO:0000256" key="4">
    <source>
        <dbReference type="ARBA" id="ARBA00022989"/>
    </source>
</evidence>
<proteinExistence type="predicted"/>
<evidence type="ECO:0000313" key="7">
    <source>
        <dbReference type="EMBL" id="SDN07463.1"/>
    </source>
</evidence>
<keyword evidence="2" id="KW-0488">Methylation</keyword>
<dbReference type="InterPro" id="IPR012902">
    <property type="entry name" value="N_methyl_site"/>
</dbReference>
<dbReference type="InterPro" id="IPR051621">
    <property type="entry name" value="T2SS_protein_J"/>
</dbReference>
<evidence type="ECO:0000256" key="6">
    <source>
        <dbReference type="SAM" id="Phobius"/>
    </source>
</evidence>
<keyword evidence="3 6" id="KW-0812">Transmembrane</keyword>
<evidence type="ECO:0000256" key="2">
    <source>
        <dbReference type="ARBA" id="ARBA00022481"/>
    </source>
</evidence>
<dbReference type="Proteomes" id="UP000242957">
    <property type="component" value="Unassembled WGS sequence"/>
</dbReference>
<evidence type="ECO:0000256" key="5">
    <source>
        <dbReference type="ARBA" id="ARBA00023136"/>
    </source>
</evidence>
<comment type="subcellular location">
    <subcellularLocation>
        <location evidence="1">Membrane</location>
        <topology evidence="1">Single-pass membrane protein</topology>
    </subcellularLocation>
</comment>
<gene>
    <name evidence="7" type="ORF">SAMN05216193_10121</name>
</gene>
<dbReference type="GO" id="GO:0016020">
    <property type="term" value="C:membrane"/>
    <property type="evidence" value="ECO:0007669"/>
    <property type="project" value="UniProtKB-SubCell"/>
</dbReference>
<dbReference type="PANTHER" id="PTHR39583">
    <property type="entry name" value="TYPE II SECRETION SYSTEM PROTEIN J-RELATED"/>
    <property type="match status" value="1"/>
</dbReference>
<dbReference type="STRING" id="198616.SAMN05216193_10121"/>
<dbReference type="EMBL" id="FNIJ01000001">
    <property type="protein sequence ID" value="SDN07463.1"/>
    <property type="molecule type" value="Genomic_DNA"/>
</dbReference>
<name>A0A1G9YG50_9PSED</name>
<dbReference type="AlphaFoldDB" id="A0A1G9YG50"/>
<dbReference type="RefSeq" id="WP_084313042.1">
    <property type="nucleotide sequence ID" value="NZ_FNIJ01000001.1"/>
</dbReference>
<sequence length="139" mass="14870">MAVSRQAGFTLLEAVVAMTLLVLVGGALLSWLNSGFISLERISAAQQRIEATRTALAYLERINPMINPAGSVVLGPYRLDWNSQALTAPRPVVGRYSGNPGAFDAELFRVEALVRSTGAADVPISLELAGFRLARRGSE</sequence>
<organism evidence="7 8">
    <name type="scientific">Pseudomonas jinjuensis</name>
    <dbReference type="NCBI Taxonomy" id="198616"/>
    <lineage>
        <taxon>Bacteria</taxon>
        <taxon>Pseudomonadati</taxon>
        <taxon>Pseudomonadota</taxon>
        <taxon>Gammaproteobacteria</taxon>
        <taxon>Pseudomonadales</taxon>
        <taxon>Pseudomonadaceae</taxon>
        <taxon>Pseudomonas</taxon>
    </lineage>
</organism>
<evidence type="ECO:0000313" key="8">
    <source>
        <dbReference type="Proteomes" id="UP000242957"/>
    </source>
</evidence>